<protein>
    <recommendedName>
        <fullName evidence="1">DUF7172 domain-containing protein</fullName>
    </recommendedName>
</protein>
<name>A0A5R8NEB7_9NOCA</name>
<evidence type="ECO:0000259" key="1">
    <source>
        <dbReference type="Pfam" id="PF23787"/>
    </source>
</evidence>
<proteinExistence type="predicted"/>
<gene>
    <name evidence="2" type="ORF">FEK34_25435</name>
</gene>
<dbReference type="EMBL" id="VBUT01000011">
    <property type="protein sequence ID" value="TLF74065.1"/>
    <property type="molecule type" value="Genomic_DNA"/>
</dbReference>
<sequence>MTQPCIDPTYFDATDGVVSPHPWLQWRHVATGTAAGSLTDPLTDTAEILIHDLIVAWTNDTPISQHAYGICTRSATQIVVTANKVFGVETRRGWSSGSSPADPATTMLTTRHAGGIDLGLYQTNAIYGVWENRQGSRGTPIGPDVVLTPGQTIKLRAAVYVVRDAWSPPPSPAFQPEQENFISSGDTQIDIFAYPVIP</sequence>
<reference evidence="2 3" key="1">
    <citation type="submission" date="2019-05" db="EMBL/GenBank/DDBJ databases">
        <title>Genomes sequences of two Nocardia cyriacigeorgica environmental isolates, type strains Nocardia asteroides ATCC 19247 and Nocardia cyriacigeorgica DSM 44484.</title>
        <authorList>
            <person name="Vautrin F."/>
            <person name="Bergeron E."/>
            <person name="Dubost A."/>
            <person name="Abrouk D."/>
            <person name="Rodriguez Nava V."/>
            <person name="Pujic P."/>
        </authorList>
    </citation>
    <scope>NUCLEOTIDE SEQUENCE [LARGE SCALE GENOMIC DNA]</scope>
    <source>
        <strain evidence="2 3">EML 446</strain>
    </source>
</reference>
<dbReference type="RefSeq" id="WP_138451750.1">
    <property type="nucleotide sequence ID" value="NZ_VBUT01000011.1"/>
</dbReference>
<dbReference type="Pfam" id="PF23787">
    <property type="entry name" value="DUF7172"/>
    <property type="match status" value="1"/>
</dbReference>
<accession>A0A5R8NEB7</accession>
<dbReference type="InterPro" id="IPR055596">
    <property type="entry name" value="DUF7172"/>
</dbReference>
<feature type="domain" description="DUF7172" evidence="1">
    <location>
        <begin position="2"/>
        <end position="196"/>
    </location>
</feature>
<organism evidence="2 3">
    <name type="scientific">Nocardia cyriacigeorgica</name>
    <dbReference type="NCBI Taxonomy" id="135487"/>
    <lineage>
        <taxon>Bacteria</taxon>
        <taxon>Bacillati</taxon>
        <taxon>Actinomycetota</taxon>
        <taxon>Actinomycetes</taxon>
        <taxon>Mycobacteriales</taxon>
        <taxon>Nocardiaceae</taxon>
        <taxon>Nocardia</taxon>
    </lineage>
</organism>
<evidence type="ECO:0000313" key="3">
    <source>
        <dbReference type="Proteomes" id="UP000306378"/>
    </source>
</evidence>
<evidence type="ECO:0000313" key="2">
    <source>
        <dbReference type="EMBL" id="TLF74065.1"/>
    </source>
</evidence>
<dbReference type="Proteomes" id="UP000306378">
    <property type="component" value="Unassembled WGS sequence"/>
</dbReference>
<comment type="caution">
    <text evidence="2">The sequence shown here is derived from an EMBL/GenBank/DDBJ whole genome shotgun (WGS) entry which is preliminary data.</text>
</comment>
<dbReference type="AlphaFoldDB" id="A0A5R8NEB7"/>